<evidence type="ECO:0000256" key="1">
    <source>
        <dbReference type="SAM" id="MobiDB-lite"/>
    </source>
</evidence>
<evidence type="ECO:0000313" key="3">
    <source>
        <dbReference type="Proteomes" id="UP000569914"/>
    </source>
</evidence>
<dbReference type="Pfam" id="PF09954">
    <property type="entry name" value="DUF2188"/>
    <property type="match status" value="1"/>
</dbReference>
<name>A0A7Y9I7T4_9ACTN</name>
<evidence type="ECO:0008006" key="4">
    <source>
        <dbReference type="Google" id="ProtNLM"/>
    </source>
</evidence>
<comment type="caution">
    <text evidence="2">The sequence shown here is derived from an EMBL/GenBank/DDBJ whole genome shotgun (WGS) entry which is preliminary data.</text>
</comment>
<dbReference type="RefSeq" id="WP_179751812.1">
    <property type="nucleotide sequence ID" value="NZ_JACCBU010000001.1"/>
</dbReference>
<feature type="region of interest" description="Disordered" evidence="1">
    <location>
        <begin position="60"/>
        <end position="85"/>
    </location>
</feature>
<dbReference type="EMBL" id="JACCBU010000001">
    <property type="protein sequence ID" value="NYE71571.1"/>
    <property type="molecule type" value="Genomic_DNA"/>
</dbReference>
<evidence type="ECO:0000313" key="2">
    <source>
        <dbReference type="EMBL" id="NYE71571.1"/>
    </source>
</evidence>
<organism evidence="2 3">
    <name type="scientific">Microlunatus parietis</name>
    <dbReference type="NCBI Taxonomy" id="682979"/>
    <lineage>
        <taxon>Bacteria</taxon>
        <taxon>Bacillati</taxon>
        <taxon>Actinomycetota</taxon>
        <taxon>Actinomycetes</taxon>
        <taxon>Propionibacteriales</taxon>
        <taxon>Propionibacteriaceae</taxon>
        <taxon>Microlunatus</taxon>
    </lineage>
</organism>
<dbReference type="AlphaFoldDB" id="A0A7Y9I7T4"/>
<protein>
    <recommendedName>
        <fullName evidence="4">DUF2188 domain-containing protein</fullName>
    </recommendedName>
</protein>
<accession>A0A7Y9I7T4</accession>
<dbReference type="InterPro" id="IPR018691">
    <property type="entry name" value="DUF2188"/>
</dbReference>
<sequence>MAETEFHVVPRAAHWEVVQEGQVREVFNSKELAIAAARDLAGEESSARVVVHGADAQVIEDGDRSSAAEAPAGGATAARAEREQP</sequence>
<reference evidence="2 3" key="1">
    <citation type="submission" date="2020-07" db="EMBL/GenBank/DDBJ databases">
        <title>Sequencing the genomes of 1000 actinobacteria strains.</title>
        <authorList>
            <person name="Klenk H.-P."/>
        </authorList>
    </citation>
    <scope>NUCLEOTIDE SEQUENCE [LARGE SCALE GENOMIC DNA]</scope>
    <source>
        <strain evidence="2 3">DSM 22083</strain>
    </source>
</reference>
<gene>
    <name evidence="2" type="ORF">BKA15_002900</name>
</gene>
<keyword evidence="3" id="KW-1185">Reference proteome</keyword>
<proteinExistence type="predicted"/>
<feature type="compositionally biased region" description="Low complexity" evidence="1">
    <location>
        <begin position="67"/>
        <end position="78"/>
    </location>
</feature>
<dbReference type="Proteomes" id="UP000569914">
    <property type="component" value="Unassembled WGS sequence"/>
</dbReference>